<dbReference type="SUPFAM" id="SSF52113">
    <property type="entry name" value="BRCT domain"/>
    <property type="match status" value="1"/>
</dbReference>
<protein>
    <recommendedName>
        <fullName evidence="1">Pescadillo homolog</fullName>
    </recommendedName>
</protein>
<keyword evidence="1" id="KW-0698">rRNA processing</keyword>
<dbReference type="GO" id="GO:0070545">
    <property type="term" value="C:PeBoW complex"/>
    <property type="evidence" value="ECO:0007669"/>
    <property type="project" value="TreeGrafter"/>
</dbReference>
<dbReference type="PANTHER" id="PTHR12221">
    <property type="entry name" value="PESCADILLO - RELATED"/>
    <property type="match status" value="1"/>
</dbReference>
<dbReference type="PANTHER" id="PTHR12221:SF6">
    <property type="entry name" value="PESCADILLO HOMOLOG"/>
    <property type="match status" value="1"/>
</dbReference>
<organism evidence="3 4">
    <name type="scientific">Streblomastix strix</name>
    <dbReference type="NCBI Taxonomy" id="222440"/>
    <lineage>
        <taxon>Eukaryota</taxon>
        <taxon>Metamonada</taxon>
        <taxon>Preaxostyla</taxon>
        <taxon>Oxymonadida</taxon>
        <taxon>Streblomastigidae</taxon>
        <taxon>Streblomastix</taxon>
    </lineage>
</organism>
<feature type="region of interest" description="Disordered" evidence="2">
    <location>
        <begin position="489"/>
        <end position="591"/>
    </location>
</feature>
<dbReference type="Proteomes" id="UP000324800">
    <property type="component" value="Unassembled WGS sequence"/>
</dbReference>
<evidence type="ECO:0000256" key="1">
    <source>
        <dbReference type="HAMAP-Rule" id="MF_03028"/>
    </source>
</evidence>
<dbReference type="GO" id="GO:0003723">
    <property type="term" value="F:RNA binding"/>
    <property type="evidence" value="ECO:0007669"/>
    <property type="project" value="TreeGrafter"/>
</dbReference>
<name>A0A5J4WGQ3_9EUKA</name>
<dbReference type="GO" id="GO:0000463">
    <property type="term" value="P:maturation of LSU-rRNA from tricistronic rRNA transcript (SSU-rRNA, 5.8S rRNA, LSU-rRNA)"/>
    <property type="evidence" value="ECO:0007669"/>
    <property type="project" value="UniProtKB-UniRule"/>
</dbReference>
<feature type="compositionally biased region" description="Basic residues" evidence="2">
    <location>
        <begin position="645"/>
        <end position="665"/>
    </location>
</feature>
<dbReference type="GO" id="GO:0000466">
    <property type="term" value="P:maturation of 5.8S rRNA from tricistronic rRNA transcript (SSU-rRNA, 5.8S rRNA, LSU-rRNA)"/>
    <property type="evidence" value="ECO:0007669"/>
    <property type="project" value="UniProtKB-UniRule"/>
</dbReference>
<comment type="similarity">
    <text evidence="1">Belongs to the pescadillo family.</text>
</comment>
<evidence type="ECO:0000313" key="3">
    <source>
        <dbReference type="EMBL" id="KAA6393479.1"/>
    </source>
</evidence>
<gene>
    <name evidence="3" type="ORF">EZS28_010993</name>
</gene>
<dbReference type="GO" id="GO:0030687">
    <property type="term" value="C:preribosome, large subunit precursor"/>
    <property type="evidence" value="ECO:0007669"/>
    <property type="project" value="UniProtKB-UniRule"/>
</dbReference>
<accession>A0A5J4WGQ3</accession>
<dbReference type="AlphaFoldDB" id="A0A5J4WGQ3"/>
<dbReference type="Gene3D" id="3.40.50.10190">
    <property type="entry name" value="BRCT domain"/>
    <property type="match status" value="1"/>
</dbReference>
<proteinExistence type="inferred from homology"/>
<dbReference type="InterPro" id="IPR036420">
    <property type="entry name" value="BRCT_dom_sf"/>
</dbReference>
<dbReference type="GO" id="GO:0043021">
    <property type="term" value="F:ribonucleoprotein complex binding"/>
    <property type="evidence" value="ECO:0007669"/>
    <property type="project" value="UniProtKB-UniRule"/>
</dbReference>
<sequence>MVKKHGKKKAKKTKRGPARYYLPRTRVLKHLQVSLKQFRRLAIMNGIFPRIPVKSVKDQSRIYYHIKDVKFLQNCPMMEVLRQRNAMRKKFHRALIKQDKLHIRSIKRLMPQIPIAQIVKDRYPSFEDALKDLSDALNTIYLFSEMTPKASFKGVDIILARRLRREWNSYVATTHTLRRAFISIKGTYFQAEVYGTTIIWMEPHHLQIQDDPRADLFVMHSFFELHSGVLKFVLFKLYQLLGLKYPPPDYLFKPSKANININTSSSSSSFTENENDIDAIGASTTVILPVEKEGIMKKDVIKEEEESIEKDKEKENNEQIKESSDTQEQKSIVAPPSKLPLNELFKGCVFYMSREIPIHTMSFVVLACGGRAIWEGKELNSSSSQSSSNSSPLEQMPYITHQVTDRPVASGAQRVVGRKYIQPQYIVDCLNSTVLLPVGKYVPGAKLPPHVSPFVDINRAAYVPEMAKWLRDQQRIAKGEIVDEEIKKIDDNEEEQEEQEQEQEQGGEDQNEDDEDDDEDDEESISELSDDNNEGSDIIDDDEDIDELEDGKMNKDKQKQESEEEEEEEEEDGDDDGVSKARYNLNKEQEQRWQQKLLVKGKQKFFFNKAMKKQKKELKETENLRQKAEALKGDGKKNVVGFQKNHQKKQNPQKKKPKQKQMNKD</sequence>
<evidence type="ECO:0000313" key="4">
    <source>
        <dbReference type="Proteomes" id="UP000324800"/>
    </source>
</evidence>
<evidence type="ECO:0000256" key="2">
    <source>
        <dbReference type="SAM" id="MobiDB-lite"/>
    </source>
</evidence>
<dbReference type="InterPro" id="IPR010613">
    <property type="entry name" value="PES"/>
</dbReference>
<feature type="compositionally biased region" description="Acidic residues" evidence="2">
    <location>
        <begin position="491"/>
        <end position="549"/>
    </location>
</feature>
<keyword evidence="1" id="KW-0690">Ribosome biogenesis</keyword>
<dbReference type="HAMAP" id="MF_03028">
    <property type="entry name" value="Pescadillo"/>
    <property type="match status" value="1"/>
</dbReference>
<comment type="function">
    <text evidence="1">Required for maturation of ribosomal RNAs and formation of the large ribosomal subunit.</text>
</comment>
<dbReference type="Pfam" id="PF06732">
    <property type="entry name" value="Pescadillo_N"/>
    <property type="match status" value="1"/>
</dbReference>
<feature type="compositionally biased region" description="Basic and acidic residues" evidence="2">
    <location>
        <begin position="309"/>
        <end position="328"/>
    </location>
</feature>
<dbReference type="GO" id="GO:0005654">
    <property type="term" value="C:nucleoplasm"/>
    <property type="evidence" value="ECO:0007669"/>
    <property type="project" value="UniProtKB-SubCell"/>
</dbReference>
<comment type="caution">
    <text evidence="3">The sequence shown here is derived from an EMBL/GenBank/DDBJ whole genome shotgun (WGS) entry which is preliminary data.</text>
</comment>
<dbReference type="EMBL" id="SNRW01002218">
    <property type="protein sequence ID" value="KAA6393479.1"/>
    <property type="molecule type" value="Genomic_DNA"/>
</dbReference>
<feature type="compositionally biased region" description="Acidic residues" evidence="2">
    <location>
        <begin position="562"/>
        <end position="576"/>
    </location>
</feature>
<comment type="subcellular location">
    <subcellularLocation>
        <location evidence="1">Nucleus</location>
        <location evidence="1">Nucleolus</location>
    </subcellularLocation>
    <subcellularLocation>
        <location evidence="1">Nucleus</location>
        <location evidence="1">Nucleoplasm</location>
    </subcellularLocation>
</comment>
<feature type="compositionally biased region" description="Basic and acidic residues" evidence="2">
    <location>
        <begin position="550"/>
        <end position="561"/>
    </location>
</feature>
<reference evidence="3 4" key="1">
    <citation type="submission" date="2019-03" db="EMBL/GenBank/DDBJ databases">
        <title>Single cell metagenomics reveals metabolic interactions within the superorganism composed of flagellate Streblomastix strix and complex community of Bacteroidetes bacteria on its surface.</title>
        <authorList>
            <person name="Treitli S.C."/>
            <person name="Kolisko M."/>
            <person name="Husnik F."/>
            <person name="Keeling P."/>
            <person name="Hampl V."/>
        </authorList>
    </citation>
    <scope>NUCLEOTIDE SEQUENCE [LARGE SCALE GENOMIC DNA]</scope>
    <source>
        <strain evidence="3">ST1C</strain>
    </source>
</reference>
<keyword evidence="1" id="KW-0539">Nucleus</keyword>
<dbReference type="OrthoDB" id="10264910at2759"/>
<feature type="region of interest" description="Disordered" evidence="2">
    <location>
        <begin position="303"/>
        <end position="333"/>
    </location>
</feature>
<feature type="compositionally biased region" description="Basic and acidic residues" evidence="2">
    <location>
        <begin position="617"/>
        <end position="637"/>
    </location>
</feature>
<feature type="region of interest" description="Disordered" evidence="2">
    <location>
        <begin position="613"/>
        <end position="665"/>
    </location>
</feature>